<gene>
    <name evidence="2" type="ORF">IFR04_009898</name>
</gene>
<evidence type="ECO:0000313" key="3">
    <source>
        <dbReference type="Proteomes" id="UP000664132"/>
    </source>
</evidence>
<comment type="caution">
    <text evidence="2">The sequence shown here is derived from an EMBL/GenBank/DDBJ whole genome shotgun (WGS) entry which is preliminary data.</text>
</comment>
<organism evidence="2 3">
    <name type="scientific">Cadophora malorum</name>
    <dbReference type="NCBI Taxonomy" id="108018"/>
    <lineage>
        <taxon>Eukaryota</taxon>
        <taxon>Fungi</taxon>
        <taxon>Dikarya</taxon>
        <taxon>Ascomycota</taxon>
        <taxon>Pezizomycotina</taxon>
        <taxon>Leotiomycetes</taxon>
        <taxon>Helotiales</taxon>
        <taxon>Ploettnerulaceae</taxon>
        <taxon>Cadophora</taxon>
    </lineage>
</organism>
<feature type="region of interest" description="Disordered" evidence="1">
    <location>
        <begin position="1"/>
        <end position="256"/>
    </location>
</feature>
<dbReference type="Proteomes" id="UP000664132">
    <property type="component" value="Unassembled WGS sequence"/>
</dbReference>
<name>A0A8H7W9Z7_9HELO</name>
<feature type="region of interest" description="Disordered" evidence="1">
    <location>
        <begin position="762"/>
        <end position="1013"/>
    </location>
</feature>
<feature type="compositionally biased region" description="Pro residues" evidence="1">
    <location>
        <begin position="826"/>
        <end position="838"/>
    </location>
</feature>
<feature type="compositionally biased region" description="Basic residues" evidence="1">
    <location>
        <begin position="239"/>
        <end position="250"/>
    </location>
</feature>
<protein>
    <submittedName>
        <fullName evidence="2">Uncharacterized protein</fullName>
    </submittedName>
</protein>
<feature type="compositionally biased region" description="Low complexity" evidence="1">
    <location>
        <begin position="112"/>
        <end position="124"/>
    </location>
</feature>
<feature type="compositionally biased region" description="Acidic residues" evidence="1">
    <location>
        <begin position="491"/>
        <end position="504"/>
    </location>
</feature>
<sequence>MAPARHETGPSQLDGAGDNTTYSTRSSKRKATEISSAPSPPPAPHGRSPPSKVSGRAAKAKTVAKKTVTATEPEPRQPPTKKRRSSSTIAPELPSSSSSANQIPEEPAIEQNSINSSNRNSSQGNDEDLEPVPDSATSGPEQDPSSQPIPDGQVDGPSGSNDDDPDADADGDDEEEAPAPEDDVVPNGVPEPTRGRGRGRGRGGRGFRGGSRGRGSRGGRVKTGVGARGAKPAVASTRGRGRGRGGRRKKPENPRIDAYHKRKLDLKAQFKLLSSLQRHALSVLADKSLEMLQNDPLYHETLPEFERVSKELEELYNQNRAQAEILLEREEGLAKRTHEYKLHMVNQQYRTQVEEIQEKYEHRIMEQATYVYSKGMAGGELDEIPFSQGEDGRIVKDSWLPPKKVHGTGMPFMNPPGAVATSNLRSTSGDNDYEQHPANWWQAKTKKERAAILRKQAECVSERERLHRKETGRSKKGGRQALFNTQQETAEGAEGEENADEQPEEAVPSEGPSRDPSRGPSRPPTREGSTPGEVDQNISEDIEDSDALPQEVDEWGVSIPRKKVRRDQPAAYNRIVGDAPVRFEPYEIGLRRTHMAKQPDGSYKKLGRDIDPNPASGKFYYEQRQGRYNAGKNQPEDLDQEIVSTHKLHPRLGLPLPGSLNPDHEECEDPYFENRTNWGAEWKNTNPVMFIHHNEDGSKTVERTSRSEWMYRAKRGFEQISPAEKMLALLAESGDLESRPATPVTPEPPHVIAKDLLDAVDAAADAQQQEEQRAAEEARAQASRPAQKMFSPAPPPQTPKFTSPSTSVYSPPSAYPPQHMGFSPIQPTPQPQSMPPPSRQIGYDPVRDRNYVTPYSQPQPRKQPPPPPAQPHATYNNGGGNLSQLADLAHHYGGGTDGANDYHNSMPPPPPYQSPLHPYGHSHMHPPQPQSQRLPVMMGGMGPGMGVFGHQQAHSSPYGPPPQQSRGVVGSRRPTRELRPAPPAARAPPPAAQQHPQPPPHQPYRGYGGSGYQ</sequence>
<feature type="region of interest" description="Disordered" evidence="1">
    <location>
        <begin position="407"/>
        <end position="435"/>
    </location>
</feature>
<dbReference type="EMBL" id="JAFJYH010000169">
    <property type="protein sequence ID" value="KAG4416954.1"/>
    <property type="molecule type" value="Genomic_DNA"/>
</dbReference>
<feature type="compositionally biased region" description="Polar residues" evidence="1">
    <location>
        <begin position="86"/>
        <end position="102"/>
    </location>
</feature>
<dbReference type="AlphaFoldDB" id="A0A8H7W9Z7"/>
<evidence type="ECO:0000256" key="1">
    <source>
        <dbReference type="SAM" id="MobiDB-lite"/>
    </source>
</evidence>
<feature type="region of interest" description="Disordered" evidence="1">
    <location>
        <begin position="594"/>
        <end position="615"/>
    </location>
</feature>
<reference evidence="2" key="1">
    <citation type="submission" date="2021-02" db="EMBL/GenBank/DDBJ databases">
        <title>Genome sequence Cadophora malorum strain M34.</title>
        <authorList>
            <person name="Stefanovic E."/>
            <person name="Vu D."/>
            <person name="Scully C."/>
            <person name="Dijksterhuis J."/>
            <person name="Roader J."/>
            <person name="Houbraken J."/>
        </authorList>
    </citation>
    <scope>NUCLEOTIDE SEQUENCE</scope>
    <source>
        <strain evidence="2">M34</strain>
    </source>
</reference>
<evidence type="ECO:0000313" key="2">
    <source>
        <dbReference type="EMBL" id="KAG4416954.1"/>
    </source>
</evidence>
<keyword evidence="3" id="KW-1185">Reference proteome</keyword>
<feature type="compositionally biased region" description="Basic and acidic residues" evidence="1">
    <location>
        <begin position="602"/>
        <end position="611"/>
    </location>
</feature>
<accession>A0A8H7W9Z7</accession>
<feature type="compositionally biased region" description="Basic residues" evidence="1">
    <location>
        <begin position="195"/>
        <end position="205"/>
    </location>
</feature>
<proteinExistence type="predicted"/>
<feature type="compositionally biased region" description="Low complexity" evidence="1">
    <location>
        <begin position="802"/>
        <end position="812"/>
    </location>
</feature>
<feature type="compositionally biased region" description="Acidic residues" evidence="1">
    <location>
        <begin position="538"/>
        <end position="554"/>
    </location>
</feature>
<feature type="compositionally biased region" description="Basic and acidic residues" evidence="1">
    <location>
        <begin position="461"/>
        <end position="473"/>
    </location>
</feature>
<feature type="compositionally biased region" description="Polar residues" evidence="1">
    <location>
        <begin position="135"/>
        <end position="148"/>
    </location>
</feature>
<dbReference type="OrthoDB" id="4188028at2759"/>
<feature type="compositionally biased region" description="Basic and acidic residues" evidence="1">
    <location>
        <begin position="770"/>
        <end position="779"/>
    </location>
</feature>
<feature type="compositionally biased region" description="Polar residues" evidence="1">
    <location>
        <begin position="420"/>
        <end position="430"/>
    </location>
</feature>
<feature type="region of interest" description="Disordered" evidence="1">
    <location>
        <begin position="461"/>
        <end position="569"/>
    </location>
</feature>
<feature type="compositionally biased region" description="Pro residues" evidence="1">
    <location>
        <begin position="861"/>
        <end position="870"/>
    </location>
</feature>
<feature type="compositionally biased region" description="Pro residues" evidence="1">
    <location>
        <begin position="980"/>
        <end position="1002"/>
    </location>
</feature>
<feature type="compositionally biased region" description="Acidic residues" evidence="1">
    <location>
        <begin position="161"/>
        <end position="184"/>
    </location>
</feature>